<dbReference type="InterPro" id="IPR011006">
    <property type="entry name" value="CheY-like_superfamily"/>
</dbReference>
<dbReference type="Pfam" id="PF00486">
    <property type="entry name" value="Trans_reg_C"/>
    <property type="match status" value="1"/>
</dbReference>
<dbReference type="InterPro" id="IPR016032">
    <property type="entry name" value="Sig_transdc_resp-reg_C-effctor"/>
</dbReference>
<evidence type="ECO:0000256" key="3">
    <source>
        <dbReference type="ARBA" id="ARBA00023015"/>
    </source>
</evidence>
<dbReference type="GO" id="GO:0006355">
    <property type="term" value="P:regulation of DNA-templated transcription"/>
    <property type="evidence" value="ECO:0007669"/>
    <property type="project" value="InterPro"/>
</dbReference>
<dbReference type="InterPro" id="IPR036388">
    <property type="entry name" value="WH-like_DNA-bd_sf"/>
</dbReference>
<feature type="domain" description="OmpR/PhoB-type" evidence="9">
    <location>
        <begin position="138"/>
        <end position="234"/>
    </location>
</feature>
<evidence type="ECO:0000256" key="4">
    <source>
        <dbReference type="ARBA" id="ARBA00023125"/>
    </source>
</evidence>
<dbReference type="PANTHER" id="PTHR48111">
    <property type="entry name" value="REGULATOR OF RPOS"/>
    <property type="match status" value="1"/>
</dbReference>
<dbReference type="Proteomes" id="UP000035579">
    <property type="component" value="Chromosome"/>
</dbReference>
<dbReference type="EMBL" id="QUMU01000001">
    <property type="protein sequence ID" value="REG37934.1"/>
    <property type="molecule type" value="Genomic_DNA"/>
</dbReference>
<dbReference type="PROSITE" id="PS51755">
    <property type="entry name" value="OMPR_PHOB"/>
    <property type="match status" value="1"/>
</dbReference>
<dbReference type="PROSITE" id="PS50110">
    <property type="entry name" value="RESPONSE_REGULATORY"/>
    <property type="match status" value="1"/>
</dbReference>
<dbReference type="RefSeq" id="WP_047857895.1">
    <property type="nucleotide sequence ID" value="NZ_CP011509.1"/>
</dbReference>
<keyword evidence="5" id="KW-0804">Transcription</keyword>
<evidence type="ECO:0000256" key="6">
    <source>
        <dbReference type="PROSITE-ProRule" id="PRU00169"/>
    </source>
</evidence>
<dbReference type="InterPro" id="IPR039420">
    <property type="entry name" value="WalR-like"/>
</dbReference>
<sequence length="235" mass="26138">MTERSSILVVDDDPHLREVVGFALSQAGFHVEQASNGRAGLEQVRRSVPALIVLDIMMPEMDGLEMCREVRRAHEVPIVFLSSRDDEVDRILGLELGGDDYIAKPFSPRELVARIKAVLRRARATASPAASAPAPSPAQVLQRGPLRMDLDLWRAYWNGQEVVLTVTEFHLLTALLRAPGKAFTRDELMTRVYEDVVVSDRTIDSHVRHIRQKFASAGGEVIQTVHGLGYRLALP</sequence>
<evidence type="ECO:0000313" key="10">
    <source>
        <dbReference type="EMBL" id="AKJ03978.1"/>
    </source>
</evidence>
<keyword evidence="3" id="KW-0805">Transcription regulation</keyword>
<dbReference type="InterPro" id="IPR001867">
    <property type="entry name" value="OmpR/PhoB-type_DNA-bd"/>
</dbReference>
<name>A0AAC8QAB8_9BACT</name>
<dbReference type="KEGG" id="age:AA314_05604"/>
<evidence type="ECO:0000259" key="9">
    <source>
        <dbReference type="PROSITE" id="PS51755"/>
    </source>
</evidence>
<organism evidence="10 12">
    <name type="scientific">Archangium gephyra</name>
    <dbReference type="NCBI Taxonomy" id="48"/>
    <lineage>
        <taxon>Bacteria</taxon>
        <taxon>Pseudomonadati</taxon>
        <taxon>Myxococcota</taxon>
        <taxon>Myxococcia</taxon>
        <taxon>Myxococcales</taxon>
        <taxon>Cystobacterineae</taxon>
        <taxon>Archangiaceae</taxon>
        <taxon>Archangium</taxon>
    </lineage>
</organism>
<dbReference type="GO" id="GO:0032993">
    <property type="term" value="C:protein-DNA complex"/>
    <property type="evidence" value="ECO:0007669"/>
    <property type="project" value="TreeGrafter"/>
</dbReference>
<dbReference type="Gene3D" id="6.10.250.690">
    <property type="match status" value="1"/>
</dbReference>
<evidence type="ECO:0000259" key="8">
    <source>
        <dbReference type="PROSITE" id="PS50110"/>
    </source>
</evidence>
<dbReference type="SUPFAM" id="SSF46894">
    <property type="entry name" value="C-terminal effector domain of the bipartite response regulators"/>
    <property type="match status" value="1"/>
</dbReference>
<dbReference type="GO" id="GO:0000156">
    <property type="term" value="F:phosphorelay response regulator activity"/>
    <property type="evidence" value="ECO:0007669"/>
    <property type="project" value="TreeGrafter"/>
</dbReference>
<reference evidence="11 13" key="2">
    <citation type="submission" date="2018-08" db="EMBL/GenBank/DDBJ databases">
        <title>Genomic Encyclopedia of Archaeal and Bacterial Type Strains, Phase II (KMG-II): from individual species to whole genera.</title>
        <authorList>
            <person name="Goeker M."/>
        </authorList>
    </citation>
    <scope>NUCLEOTIDE SEQUENCE [LARGE SCALE GENOMIC DNA]</scope>
    <source>
        <strain evidence="11 13">DSM 2261</strain>
    </source>
</reference>
<keyword evidence="1 6" id="KW-0597">Phosphoprotein</keyword>
<feature type="modified residue" description="4-aspartylphosphate" evidence="6">
    <location>
        <position position="55"/>
    </location>
</feature>
<feature type="DNA-binding region" description="OmpR/PhoB-type" evidence="7">
    <location>
        <begin position="138"/>
        <end position="234"/>
    </location>
</feature>
<keyword evidence="13" id="KW-1185">Reference proteome</keyword>
<protein>
    <submittedName>
        <fullName evidence="10">DNA-binding response regulator</fullName>
    </submittedName>
    <submittedName>
        <fullName evidence="11">Two-component system OmpR family response regulator</fullName>
    </submittedName>
</protein>
<dbReference type="PANTHER" id="PTHR48111:SF59">
    <property type="entry name" value="TRANSCRIPTIONAL REGULATORY PROTEIN BAER"/>
    <property type="match status" value="1"/>
</dbReference>
<accession>A0AAC8QAB8</accession>
<keyword evidence="2" id="KW-0902">Two-component regulatory system</keyword>
<dbReference type="SMART" id="SM00448">
    <property type="entry name" value="REC"/>
    <property type="match status" value="1"/>
</dbReference>
<evidence type="ECO:0000313" key="11">
    <source>
        <dbReference type="EMBL" id="REG37934.1"/>
    </source>
</evidence>
<proteinExistence type="predicted"/>
<dbReference type="Pfam" id="PF00072">
    <property type="entry name" value="Response_reg"/>
    <property type="match status" value="1"/>
</dbReference>
<dbReference type="InterPro" id="IPR001789">
    <property type="entry name" value="Sig_transdc_resp-reg_receiver"/>
</dbReference>
<dbReference type="GO" id="GO:0005829">
    <property type="term" value="C:cytosol"/>
    <property type="evidence" value="ECO:0007669"/>
    <property type="project" value="TreeGrafter"/>
</dbReference>
<dbReference type="Gene3D" id="3.40.50.2300">
    <property type="match status" value="1"/>
</dbReference>
<evidence type="ECO:0000256" key="5">
    <source>
        <dbReference type="ARBA" id="ARBA00023163"/>
    </source>
</evidence>
<gene>
    <name evidence="10" type="ORF">AA314_05604</name>
    <name evidence="11" type="ORF">ATI61_101924</name>
</gene>
<evidence type="ECO:0000313" key="12">
    <source>
        <dbReference type="Proteomes" id="UP000035579"/>
    </source>
</evidence>
<dbReference type="AlphaFoldDB" id="A0AAC8QAB8"/>
<dbReference type="SUPFAM" id="SSF52172">
    <property type="entry name" value="CheY-like"/>
    <property type="match status" value="1"/>
</dbReference>
<feature type="domain" description="Response regulatory" evidence="8">
    <location>
        <begin position="6"/>
        <end position="119"/>
    </location>
</feature>
<dbReference type="CDD" id="cd00383">
    <property type="entry name" value="trans_reg_C"/>
    <property type="match status" value="1"/>
</dbReference>
<dbReference type="SMART" id="SM00862">
    <property type="entry name" value="Trans_reg_C"/>
    <property type="match status" value="1"/>
</dbReference>
<dbReference type="Proteomes" id="UP000256345">
    <property type="component" value="Unassembled WGS sequence"/>
</dbReference>
<dbReference type="FunFam" id="3.40.50.2300:FF:000001">
    <property type="entry name" value="DNA-binding response regulator PhoB"/>
    <property type="match status" value="1"/>
</dbReference>
<evidence type="ECO:0000256" key="7">
    <source>
        <dbReference type="PROSITE-ProRule" id="PRU01091"/>
    </source>
</evidence>
<evidence type="ECO:0000256" key="1">
    <source>
        <dbReference type="ARBA" id="ARBA00022553"/>
    </source>
</evidence>
<dbReference type="EMBL" id="CP011509">
    <property type="protein sequence ID" value="AKJ03978.1"/>
    <property type="molecule type" value="Genomic_DNA"/>
</dbReference>
<keyword evidence="4 7" id="KW-0238">DNA-binding</keyword>
<reference evidence="10 12" key="1">
    <citation type="submission" date="2015-05" db="EMBL/GenBank/DDBJ databases">
        <title>Genome assembly of Archangium gephyra DSM 2261.</title>
        <authorList>
            <person name="Sharma G."/>
            <person name="Subramanian S."/>
        </authorList>
    </citation>
    <scope>NUCLEOTIDE SEQUENCE [LARGE SCALE GENOMIC DNA]</scope>
    <source>
        <strain evidence="10 12">DSM 2261</strain>
    </source>
</reference>
<dbReference type="Gene3D" id="1.10.10.10">
    <property type="entry name" value="Winged helix-like DNA-binding domain superfamily/Winged helix DNA-binding domain"/>
    <property type="match status" value="1"/>
</dbReference>
<evidence type="ECO:0000256" key="2">
    <source>
        <dbReference type="ARBA" id="ARBA00023012"/>
    </source>
</evidence>
<dbReference type="GO" id="GO:0000976">
    <property type="term" value="F:transcription cis-regulatory region binding"/>
    <property type="evidence" value="ECO:0007669"/>
    <property type="project" value="TreeGrafter"/>
</dbReference>
<evidence type="ECO:0000313" key="13">
    <source>
        <dbReference type="Proteomes" id="UP000256345"/>
    </source>
</evidence>